<accession>A0A9W5TDS2</accession>
<sequence length="140" mass="15183">MRNVIWIVLTCLLGGVSSFKAGSGRARSMNTPMTPRREHSLSLFKRDNGCMLNRLTESVNSIANTINKTVPGGIATAITVPLVTAAAAVTIKSYFAPAKTKATTTTLNRYQCSGCGFTIFPAKNREERFFSSVSTTKRQT</sequence>
<name>A0A9W5TDS2_BABOV</name>
<dbReference type="Proteomes" id="UP001057455">
    <property type="component" value="Unassembled WGS sequence"/>
</dbReference>
<dbReference type="AlphaFoldDB" id="A0A9W5TDS2"/>
<proteinExistence type="predicted"/>
<feature type="signal peptide" evidence="1">
    <location>
        <begin position="1"/>
        <end position="18"/>
    </location>
</feature>
<protein>
    <submittedName>
        <fullName evidence="2">Uncharacterized protein</fullName>
    </submittedName>
</protein>
<feature type="chain" id="PRO_5040957111" evidence="1">
    <location>
        <begin position="19"/>
        <end position="140"/>
    </location>
</feature>
<evidence type="ECO:0000313" key="2">
    <source>
        <dbReference type="EMBL" id="GFE55921.1"/>
    </source>
</evidence>
<evidence type="ECO:0000256" key="1">
    <source>
        <dbReference type="SAM" id="SignalP"/>
    </source>
</evidence>
<keyword evidence="1" id="KW-0732">Signal</keyword>
<keyword evidence="3" id="KW-1185">Reference proteome</keyword>
<reference evidence="2" key="1">
    <citation type="submission" date="2019-12" db="EMBL/GenBank/DDBJ databases">
        <title>Genome sequence of Babesia ovis.</title>
        <authorList>
            <person name="Yamagishi J."/>
            <person name="Sevinc F."/>
            <person name="Xuan X."/>
        </authorList>
    </citation>
    <scope>NUCLEOTIDE SEQUENCE</scope>
    <source>
        <strain evidence="2">Selcuk</strain>
    </source>
</reference>
<comment type="caution">
    <text evidence="2">The sequence shown here is derived from an EMBL/GenBank/DDBJ whole genome shotgun (WGS) entry which is preliminary data.</text>
</comment>
<evidence type="ECO:0000313" key="3">
    <source>
        <dbReference type="Proteomes" id="UP001057455"/>
    </source>
</evidence>
<organism evidence="2 3">
    <name type="scientific">Babesia ovis</name>
    <dbReference type="NCBI Taxonomy" id="5869"/>
    <lineage>
        <taxon>Eukaryota</taxon>
        <taxon>Sar</taxon>
        <taxon>Alveolata</taxon>
        <taxon>Apicomplexa</taxon>
        <taxon>Aconoidasida</taxon>
        <taxon>Piroplasmida</taxon>
        <taxon>Babesiidae</taxon>
        <taxon>Babesia</taxon>
    </lineage>
</organism>
<gene>
    <name evidence="2" type="ORF">BaOVIS_033250</name>
</gene>
<dbReference type="OrthoDB" id="194772at2759"/>
<dbReference type="EMBL" id="BLIY01000025">
    <property type="protein sequence ID" value="GFE55921.1"/>
    <property type="molecule type" value="Genomic_DNA"/>
</dbReference>